<keyword evidence="1" id="KW-0326">Glycosidase</keyword>
<dbReference type="EC" id="3.2.2.-" evidence="1"/>
<gene>
    <name evidence="1" type="primary">dnpH1_1</name>
    <name evidence="1" type="ORF">SDC9_103361</name>
</gene>
<reference evidence="1" key="1">
    <citation type="submission" date="2019-08" db="EMBL/GenBank/DDBJ databases">
        <authorList>
            <person name="Kucharzyk K."/>
            <person name="Murdoch R.W."/>
            <person name="Higgins S."/>
            <person name="Loffler F."/>
        </authorList>
    </citation>
    <scope>NUCLEOTIDE SEQUENCE</scope>
</reference>
<proteinExistence type="predicted"/>
<protein>
    <submittedName>
        <fullName evidence="1">2'-deoxynucleoside 5'-phosphate N-hydrolase 1</fullName>
        <ecNumber evidence="1">3.2.2.-</ecNumber>
    </submittedName>
</protein>
<keyword evidence="1" id="KW-0378">Hydrolase</keyword>
<dbReference type="AlphaFoldDB" id="A0A645ATF4"/>
<name>A0A645ATF4_9ZZZZ</name>
<dbReference type="EMBL" id="VSSQ01015813">
    <property type="protein sequence ID" value="MPM56555.1"/>
    <property type="molecule type" value="Genomic_DNA"/>
</dbReference>
<accession>A0A645ATF4</accession>
<comment type="caution">
    <text evidence="1">The sequence shown here is derived from an EMBL/GenBank/DDBJ whole genome shotgun (WGS) entry which is preliminary data.</text>
</comment>
<dbReference type="GO" id="GO:0016798">
    <property type="term" value="F:hydrolase activity, acting on glycosyl bonds"/>
    <property type="evidence" value="ECO:0007669"/>
    <property type="project" value="UniProtKB-KW"/>
</dbReference>
<dbReference type="Gene3D" id="3.40.50.450">
    <property type="match status" value="1"/>
</dbReference>
<organism evidence="1">
    <name type="scientific">bioreactor metagenome</name>
    <dbReference type="NCBI Taxonomy" id="1076179"/>
    <lineage>
        <taxon>unclassified sequences</taxon>
        <taxon>metagenomes</taxon>
        <taxon>ecological metagenomes</taxon>
    </lineage>
</organism>
<sequence length="190" mass="21864">MQVYFVASSRLVGKDVALYKRMYEVLADGNKMVSDKVLKLIKLGIRDVKNESLKFKRSNYEESIKSLKKAEVIVIEVSGHSMSAGYLIAQALEMNKPVIALYKSESKPVFIGGIADQKLFLVEYNNENVEEVIKTTLKKVAALVDVRFNFFVSPKILTYLDWVTQKRMIPKSVFLRNLIEREMKKEKDFK</sequence>
<evidence type="ECO:0000313" key="1">
    <source>
        <dbReference type="EMBL" id="MPM56555.1"/>
    </source>
</evidence>